<sequence>MKITKKVIGSLEKCYSLSELYYNDKQHFLVAAEKVNKCLLFDKDGNLEETVWEGPGGTMSIVPLEDRNGEFLATHEFYSPNDSKEAKIIRAIPKGKDNWEIKTLVEVPFVHRFDILQKNGVKYLFVCALKSGHNCKDDWSMPGKVFFAVLPENLDDYDEKKQLPLKELKSGMLKNHGYYKHQDEVGESAIVSCEQGVYQFIPPMESDGEWEIKQLIDTPASDAVMLDLDNDGEEELFVFAPFHGDTCSIYKKHKDSYQLDYEYPEKLDFLHALYGGKLWGKSRVIVGNRQGEKKLLSFSVDEKGKYEVEELDSGYGAANVMVYRKNQEDILVAANRETDEIAMYTLD</sequence>
<keyword evidence="2" id="KW-1185">Reference proteome</keyword>
<proteinExistence type="predicted"/>
<gene>
    <name evidence="1" type="ORF">CS063_14590</name>
</gene>
<organism evidence="1 2">
    <name type="scientific">Sporanaerobium hydrogeniformans</name>
    <dbReference type="NCBI Taxonomy" id="3072179"/>
    <lineage>
        <taxon>Bacteria</taxon>
        <taxon>Bacillati</taxon>
        <taxon>Bacillota</taxon>
        <taxon>Clostridia</taxon>
        <taxon>Lachnospirales</taxon>
        <taxon>Lachnospiraceae</taxon>
        <taxon>Sporanaerobium</taxon>
    </lineage>
</organism>
<evidence type="ECO:0000313" key="2">
    <source>
        <dbReference type="Proteomes" id="UP000224460"/>
    </source>
</evidence>
<dbReference type="Proteomes" id="UP000224460">
    <property type="component" value="Unassembled WGS sequence"/>
</dbReference>
<comment type="caution">
    <text evidence="1">The sequence shown here is derived from an EMBL/GenBank/DDBJ whole genome shotgun (WGS) entry which is preliminary data.</text>
</comment>
<dbReference type="EMBL" id="PEDL01000021">
    <property type="protein sequence ID" value="PHV69647.1"/>
    <property type="molecule type" value="Genomic_DNA"/>
</dbReference>
<evidence type="ECO:0000313" key="1">
    <source>
        <dbReference type="EMBL" id="PHV69647.1"/>
    </source>
</evidence>
<name>A0AC61DAS9_9FIRM</name>
<accession>A0AC61DAS9</accession>
<reference evidence="1" key="1">
    <citation type="submission" date="2017-10" db="EMBL/GenBank/DDBJ databases">
        <title>Genome sequence of cellulolytic Lachnospiraceae bacterium XHS1971 isolated from hotspring sediment.</title>
        <authorList>
            <person name="Vasudevan G."/>
            <person name="Joshi A.J."/>
            <person name="Hivarkar S."/>
            <person name="Lanjekar V.B."/>
            <person name="Dhakephalkar P.K."/>
            <person name="Dagar S."/>
        </authorList>
    </citation>
    <scope>NUCLEOTIDE SEQUENCE</scope>
    <source>
        <strain evidence="1">XHS1971</strain>
    </source>
</reference>
<protein>
    <submittedName>
        <fullName evidence="1">Uncharacterized protein</fullName>
    </submittedName>
</protein>